<dbReference type="Pfam" id="PF12911">
    <property type="entry name" value="OppC_N"/>
    <property type="match status" value="1"/>
</dbReference>
<dbReference type="PROSITE" id="PS50928">
    <property type="entry name" value="ABC_TM1"/>
    <property type="match status" value="1"/>
</dbReference>
<evidence type="ECO:0000256" key="6">
    <source>
        <dbReference type="ARBA" id="ARBA00023136"/>
    </source>
</evidence>
<feature type="transmembrane region" description="Helical" evidence="7">
    <location>
        <begin position="92"/>
        <end position="116"/>
    </location>
</feature>
<comment type="similarity">
    <text evidence="7">Belongs to the binding-protein-dependent transport system permease family.</text>
</comment>
<keyword evidence="6 7" id="KW-0472">Membrane</keyword>
<evidence type="ECO:0000313" key="9">
    <source>
        <dbReference type="EMBL" id="EHI58006.1"/>
    </source>
</evidence>
<dbReference type="Pfam" id="PF00528">
    <property type="entry name" value="BPD_transp_1"/>
    <property type="match status" value="1"/>
</dbReference>
<evidence type="ECO:0000256" key="7">
    <source>
        <dbReference type="RuleBase" id="RU363032"/>
    </source>
</evidence>
<name>G5IKH7_9FIRM</name>
<dbReference type="SUPFAM" id="SSF161098">
    <property type="entry name" value="MetI-like"/>
    <property type="match status" value="1"/>
</dbReference>
<feature type="transmembrane region" description="Helical" evidence="7">
    <location>
        <begin position="209"/>
        <end position="234"/>
    </location>
</feature>
<feature type="transmembrane region" description="Helical" evidence="7">
    <location>
        <begin position="137"/>
        <end position="166"/>
    </location>
</feature>
<dbReference type="OrthoDB" id="9783218at2"/>
<keyword evidence="2 7" id="KW-0813">Transport</keyword>
<dbReference type="PANTHER" id="PTHR43386">
    <property type="entry name" value="OLIGOPEPTIDE TRANSPORT SYSTEM PERMEASE PROTEIN APPC"/>
    <property type="match status" value="1"/>
</dbReference>
<evidence type="ECO:0000256" key="4">
    <source>
        <dbReference type="ARBA" id="ARBA00022692"/>
    </source>
</evidence>
<comment type="caution">
    <text evidence="9">The sequence shown here is derived from an EMBL/GenBank/DDBJ whole genome shotgun (WGS) entry which is preliminary data.</text>
</comment>
<dbReference type="InterPro" id="IPR025966">
    <property type="entry name" value="OppC_N"/>
</dbReference>
<keyword evidence="4 7" id="KW-0812">Transmembrane</keyword>
<dbReference type="AlphaFoldDB" id="G5IKH7"/>
<dbReference type="EMBL" id="ADLN01000111">
    <property type="protein sequence ID" value="EHI58006.1"/>
    <property type="molecule type" value="Genomic_DNA"/>
</dbReference>
<evidence type="ECO:0000256" key="1">
    <source>
        <dbReference type="ARBA" id="ARBA00004651"/>
    </source>
</evidence>
<dbReference type="HOGENOM" id="CLU_028518_1_1_9"/>
<dbReference type="Proteomes" id="UP000005384">
    <property type="component" value="Unassembled WGS sequence"/>
</dbReference>
<feature type="transmembrane region" description="Helical" evidence="7">
    <location>
        <begin position="255"/>
        <end position="276"/>
    </location>
</feature>
<evidence type="ECO:0000256" key="5">
    <source>
        <dbReference type="ARBA" id="ARBA00022989"/>
    </source>
</evidence>
<dbReference type="RefSeq" id="WP_006781996.1">
    <property type="nucleotide sequence ID" value="NZ_CP040506.1"/>
</dbReference>
<keyword evidence="5 7" id="KW-1133">Transmembrane helix</keyword>
<dbReference type="GO" id="GO:0055085">
    <property type="term" value="P:transmembrane transport"/>
    <property type="evidence" value="ECO:0007669"/>
    <property type="project" value="InterPro"/>
</dbReference>
<organism evidence="9 10">
    <name type="scientific">Hungatella hathewayi WAL-18680</name>
    <dbReference type="NCBI Taxonomy" id="742737"/>
    <lineage>
        <taxon>Bacteria</taxon>
        <taxon>Bacillati</taxon>
        <taxon>Bacillota</taxon>
        <taxon>Clostridia</taxon>
        <taxon>Lachnospirales</taxon>
        <taxon>Lachnospiraceae</taxon>
        <taxon>Hungatella</taxon>
    </lineage>
</organism>
<dbReference type="InterPro" id="IPR000515">
    <property type="entry name" value="MetI-like"/>
</dbReference>
<protein>
    <recommendedName>
        <fullName evidence="8">ABC transmembrane type-1 domain-containing protein</fullName>
    </recommendedName>
</protein>
<evidence type="ECO:0000259" key="8">
    <source>
        <dbReference type="PROSITE" id="PS50928"/>
    </source>
</evidence>
<keyword evidence="3" id="KW-1003">Cell membrane</keyword>
<accession>G5IKH7</accession>
<gene>
    <name evidence="9" type="ORF">HMPREF9473_04005</name>
</gene>
<evidence type="ECO:0000313" key="10">
    <source>
        <dbReference type="Proteomes" id="UP000005384"/>
    </source>
</evidence>
<sequence length="290" mass="31467">MSKNTNSKARQSSQLYEIWKRFYRNKLALLGMIVLILFFLMILFENQIAPEGVNDQKAGEALLGPCAKYIFGTDQYGRDIFSRIIHGAKYTLAMGAGATLIAAAIGIPLGCIAGYYGDNVDNIIMRLIDIFATIPMMLMAIVMAAAFGSGVINTVFAVGLSCAPLITRVTRSSIMSVKNQEFVEAAISNNASDRRIIFLYLLPNAMAPIIVQVTLLIAGAILAASSLSFLGVGLKPPTPEWGAILSSGKEYMRNCWWICTIPGVFIAMAVLAFNLLGDGLRDALDPKLKR</sequence>
<feature type="domain" description="ABC transmembrane type-1" evidence="8">
    <location>
        <begin position="88"/>
        <end position="277"/>
    </location>
</feature>
<dbReference type="PANTHER" id="PTHR43386:SF1">
    <property type="entry name" value="D,D-DIPEPTIDE TRANSPORT SYSTEM PERMEASE PROTEIN DDPC-RELATED"/>
    <property type="match status" value="1"/>
</dbReference>
<evidence type="ECO:0000256" key="2">
    <source>
        <dbReference type="ARBA" id="ARBA00022448"/>
    </source>
</evidence>
<dbReference type="Gene3D" id="1.10.3720.10">
    <property type="entry name" value="MetI-like"/>
    <property type="match status" value="1"/>
</dbReference>
<proteinExistence type="inferred from homology"/>
<dbReference type="GO" id="GO:0005886">
    <property type="term" value="C:plasma membrane"/>
    <property type="evidence" value="ECO:0007669"/>
    <property type="project" value="UniProtKB-SubCell"/>
</dbReference>
<dbReference type="InterPro" id="IPR050366">
    <property type="entry name" value="BP-dependent_transpt_permease"/>
</dbReference>
<dbReference type="InterPro" id="IPR035906">
    <property type="entry name" value="MetI-like_sf"/>
</dbReference>
<comment type="subcellular location">
    <subcellularLocation>
        <location evidence="1 7">Cell membrane</location>
        <topology evidence="1 7">Multi-pass membrane protein</topology>
    </subcellularLocation>
</comment>
<dbReference type="CDD" id="cd06261">
    <property type="entry name" value="TM_PBP2"/>
    <property type="match status" value="1"/>
</dbReference>
<feature type="transmembrane region" description="Helical" evidence="7">
    <location>
        <begin position="27"/>
        <end position="44"/>
    </location>
</feature>
<reference evidence="9 10" key="1">
    <citation type="submission" date="2011-08" db="EMBL/GenBank/DDBJ databases">
        <title>The Genome Sequence of Clostridium hathewayi WAL-18680.</title>
        <authorList>
            <consortium name="The Broad Institute Genome Sequencing Platform"/>
            <person name="Earl A."/>
            <person name="Ward D."/>
            <person name="Feldgarden M."/>
            <person name="Gevers D."/>
            <person name="Finegold S.M."/>
            <person name="Summanen P.H."/>
            <person name="Molitoris D.R."/>
            <person name="Song M."/>
            <person name="Daigneault M."/>
            <person name="Allen-Vercoe E."/>
            <person name="Young S.K."/>
            <person name="Zeng Q."/>
            <person name="Gargeya S."/>
            <person name="Fitzgerald M."/>
            <person name="Haas B."/>
            <person name="Abouelleil A."/>
            <person name="Alvarado L."/>
            <person name="Arachchi H.M."/>
            <person name="Berlin A."/>
            <person name="Brown A."/>
            <person name="Chapman S.B."/>
            <person name="Chen Z."/>
            <person name="Dunbar C."/>
            <person name="Freedman E."/>
            <person name="Gearin G."/>
            <person name="Gellesch M."/>
            <person name="Goldberg J."/>
            <person name="Griggs A."/>
            <person name="Gujja S."/>
            <person name="Heiman D."/>
            <person name="Howarth C."/>
            <person name="Larson L."/>
            <person name="Lui A."/>
            <person name="MacDonald P.J.P."/>
            <person name="Montmayeur A."/>
            <person name="Murphy C."/>
            <person name="Neiman D."/>
            <person name="Pearson M."/>
            <person name="Priest M."/>
            <person name="Roberts A."/>
            <person name="Saif S."/>
            <person name="Shea T."/>
            <person name="Shenoy N."/>
            <person name="Sisk P."/>
            <person name="Stolte C."/>
            <person name="Sykes S."/>
            <person name="Wortman J."/>
            <person name="Nusbaum C."/>
            <person name="Birren B."/>
        </authorList>
    </citation>
    <scope>NUCLEOTIDE SEQUENCE [LARGE SCALE GENOMIC DNA]</scope>
    <source>
        <strain evidence="9 10">WAL-18680</strain>
    </source>
</reference>
<keyword evidence="10" id="KW-1185">Reference proteome</keyword>
<dbReference type="PATRIC" id="fig|742737.3.peg.3991"/>
<evidence type="ECO:0000256" key="3">
    <source>
        <dbReference type="ARBA" id="ARBA00022475"/>
    </source>
</evidence>